<gene>
    <name evidence="1" type="ORF">KCQ71_03655</name>
</gene>
<sequence length="168" mass="18491">MVAILVEDASQDGSDHVRICIEALEPGHDARHQPTPPVVVVGNARPHPSAEATRVRTAEGVEVERCEGLDRLARSTCLERRCRPDRDDPGVPVGEAIEVGLHYDALLVLEKEEIAFPDKIPCSFSGRWRRVRVLQYPAALVECFESGQHGCIATLVSQEGAEQFDPVF</sequence>
<organism evidence="1 2">
    <name type="scientific">Occultella gossypii</name>
    <dbReference type="NCBI Taxonomy" id="2800820"/>
    <lineage>
        <taxon>Bacteria</taxon>
        <taxon>Bacillati</taxon>
        <taxon>Actinomycetota</taxon>
        <taxon>Actinomycetes</taxon>
        <taxon>Micrococcales</taxon>
        <taxon>Ruaniaceae</taxon>
        <taxon>Occultella</taxon>
    </lineage>
</organism>
<accession>A0ABS7S4H2</accession>
<evidence type="ECO:0000313" key="2">
    <source>
        <dbReference type="Proteomes" id="UP000826651"/>
    </source>
</evidence>
<reference evidence="1 2" key="1">
    <citation type="submission" date="2021-04" db="EMBL/GenBank/DDBJ databases">
        <title>Ruania sp. nov., isolated from sandy soil of mangrove forest.</title>
        <authorList>
            <person name="Ge X."/>
            <person name="Huang R."/>
            <person name="Liu W."/>
        </authorList>
    </citation>
    <scope>NUCLEOTIDE SEQUENCE [LARGE SCALE GENOMIC DNA]</scope>
    <source>
        <strain evidence="1 2">N2-46</strain>
    </source>
</reference>
<name>A0ABS7S4H2_9MICO</name>
<dbReference type="Proteomes" id="UP000826651">
    <property type="component" value="Unassembled WGS sequence"/>
</dbReference>
<keyword evidence="2" id="KW-1185">Reference proteome</keyword>
<dbReference type="EMBL" id="JAGSHT010000003">
    <property type="protein sequence ID" value="MBZ2195240.1"/>
    <property type="molecule type" value="Genomic_DNA"/>
</dbReference>
<comment type="caution">
    <text evidence="1">The sequence shown here is derived from an EMBL/GenBank/DDBJ whole genome shotgun (WGS) entry which is preliminary data.</text>
</comment>
<protein>
    <submittedName>
        <fullName evidence="1">Uncharacterized protein</fullName>
    </submittedName>
</protein>
<proteinExistence type="predicted"/>
<evidence type="ECO:0000313" key="1">
    <source>
        <dbReference type="EMBL" id="MBZ2195240.1"/>
    </source>
</evidence>